<keyword evidence="4" id="KW-1185">Reference proteome</keyword>
<dbReference type="Pfam" id="PF07735">
    <property type="entry name" value="FBA_2"/>
    <property type="match status" value="1"/>
</dbReference>
<feature type="domain" description="Sdz-33 F-box" evidence="2">
    <location>
        <begin position="209"/>
        <end position="253"/>
    </location>
</feature>
<name>G0NPH8_CAEBE</name>
<feature type="chain" id="PRO_5003405641" description="Sdz-33 F-box domain-containing protein" evidence="1">
    <location>
        <begin position="21"/>
        <end position="328"/>
    </location>
</feature>
<dbReference type="EMBL" id="GL379920">
    <property type="protein sequence ID" value="EGT35228.1"/>
    <property type="molecule type" value="Genomic_DNA"/>
</dbReference>
<protein>
    <recommendedName>
        <fullName evidence="2">Sdz-33 F-box domain-containing protein</fullName>
    </recommendedName>
</protein>
<keyword evidence="1" id="KW-0732">Signal</keyword>
<dbReference type="HOGENOM" id="CLU_048940_1_0_1"/>
<organism evidence="4">
    <name type="scientific">Caenorhabditis brenneri</name>
    <name type="common">Nematode worm</name>
    <dbReference type="NCBI Taxonomy" id="135651"/>
    <lineage>
        <taxon>Eukaryota</taxon>
        <taxon>Metazoa</taxon>
        <taxon>Ecdysozoa</taxon>
        <taxon>Nematoda</taxon>
        <taxon>Chromadorea</taxon>
        <taxon>Rhabditida</taxon>
        <taxon>Rhabditina</taxon>
        <taxon>Rhabditomorpha</taxon>
        <taxon>Rhabditoidea</taxon>
        <taxon>Rhabditidae</taxon>
        <taxon>Peloderinae</taxon>
        <taxon>Caenorhabditis</taxon>
    </lineage>
</organism>
<gene>
    <name evidence="3" type="ORF">CAEBREN_21859</name>
</gene>
<sequence length="328" mass="38161">MPVPILKLPFLALKVVIACGEDSELLAISLGSRRADRAVKACGRTPSFLDYEFRRENCFTNSDNFTLNIHCISEIDQYKGSKKYLMIDGTCVPTIFSDNQVCTFWNERVNGLQFFVKYFGTKFFIDRSFWNFDSAVPDFRRLMHYLISMQNYSIEDSTRVRKISVDRNAKLSHSDYSYLLSTVTADLDSDMETSDDFKFTGKLLTGHWLKLTSAHWFTLEHLLKCKCQYVQVEGSKLSNKQFKVFIRRWMTGRLSHFIQIELLELTEQEQEVDLDFILRGIKAKLWIGRASYSRGHRPPPRKIIKAKTGPEARIQGSGNQFRLNWHRS</sequence>
<dbReference type="Proteomes" id="UP000008068">
    <property type="component" value="Unassembled WGS sequence"/>
</dbReference>
<dbReference type="InParanoid" id="G0NPH8"/>
<evidence type="ECO:0000313" key="3">
    <source>
        <dbReference type="EMBL" id="EGT35228.1"/>
    </source>
</evidence>
<dbReference type="PANTHER" id="PTHR21503">
    <property type="entry name" value="F-BOX-CONTAINING HYPOTHETICAL PROTEIN C.ELEGANS"/>
    <property type="match status" value="1"/>
</dbReference>
<dbReference type="AlphaFoldDB" id="G0NPH8"/>
<dbReference type="InterPro" id="IPR012885">
    <property type="entry name" value="F-box_Sdz-33"/>
</dbReference>
<evidence type="ECO:0000313" key="4">
    <source>
        <dbReference type="Proteomes" id="UP000008068"/>
    </source>
</evidence>
<dbReference type="PANTHER" id="PTHR21503:SF8">
    <property type="entry name" value="F-BOX ASSOCIATED DOMAIN-CONTAINING PROTEIN-RELATED"/>
    <property type="match status" value="1"/>
</dbReference>
<proteinExistence type="predicted"/>
<evidence type="ECO:0000259" key="2">
    <source>
        <dbReference type="Pfam" id="PF07735"/>
    </source>
</evidence>
<feature type="signal peptide" evidence="1">
    <location>
        <begin position="1"/>
        <end position="20"/>
    </location>
</feature>
<accession>G0NPH8</accession>
<reference evidence="4" key="1">
    <citation type="submission" date="2011-07" db="EMBL/GenBank/DDBJ databases">
        <authorList>
            <consortium name="Caenorhabditis brenneri Sequencing and Analysis Consortium"/>
            <person name="Wilson R.K."/>
        </authorList>
    </citation>
    <scope>NUCLEOTIDE SEQUENCE [LARGE SCALE GENOMIC DNA]</scope>
    <source>
        <strain evidence="4">PB2801</strain>
    </source>
</reference>
<evidence type="ECO:0000256" key="1">
    <source>
        <dbReference type="SAM" id="SignalP"/>
    </source>
</evidence>